<keyword evidence="2" id="KW-0732">Signal</keyword>
<organism evidence="3 4">
    <name type="scientific">Blyttiomyces helicus</name>
    <dbReference type="NCBI Taxonomy" id="388810"/>
    <lineage>
        <taxon>Eukaryota</taxon>
        <taxon>Fungi</taxon>
        <taxon>Fungi incertae sedis</taxon>
        <taxon>Chytridiomycota</taxon>
        <taxon>Chytridiomycota incertae sedis</taxon>
        <taxon>Chytridiomycetes</taxon>
        <taxon>Chytridiomycetes incertae sedis</taxon>
        <taxon>Blyttiomyces</taxon>
    </lineage>
</organism>
<dbReference type="EMBL" id="KZ999891">
    <property type="protein sequence ID" value="RKO84645.1"/>
    <property type="molecule type" value="Genomic_DNA"/>
</dbReference>
<feature type="compositionally biased region" description="Polar residues" evidence="1">
    <location>
        <begin position="72"/>
        <end position="83"/>
    </location>
</feature>
<gene>
    <name evidence="3" type="ORF">BDK51DRAFT_34788</name>
</gene>
<feature type="region of interest" description="Disordered" evidence="1">
    <location>
        <begin position="28"/>
        <end position="144"/>
    </location>
</feature>
<reference evidence="4" key="1">
    <citation type="journal article" date="2018" name="Nat. Microbiol.">
        <title>Leveraging single-cell genomics to expand the fungal tree of life.</title>
        <authorList>
            <person name="Ahrendt S.R."/>
            <person name="Quandt C.A."/>
            <person name="Ciobanu D."/>
            <person name="Clum A."/>
            <person name="Salamov A."/>
            <person name="Andreopoulos B."/>
            <person name="Cheng J.F."/>
            <person name="Woyke T."/>
            <person name="Pelin A."/>
            <person name="Henrissat B."/>
            <person name="Reynolds N.K."/>
            <person name="Benny G.L."/>
            <person name="Smith M.E."/>
            <person name="James T.Y."/>
            <person name="Grigoriev I.V."/>
        </authorList>
    </citation>
    <scope>NUCLEOTIDE SEQUENCE [LARGE SCALE GENOMIC DNA]</scope>
</reference>
<name>A0A4P9W016_9FUNG</name>
<feature type="chain" id="PRO_5020271302" evidence="2">
    <location>
        <begin position="19"/>
        <end position="144"/>
    </location>
</feature>
<dbReference type="Proteomes" id="UP000269721">
    <property type="component" value="Unassembled WGS sequence"/>
</dbReference>
<protein>
    <submittedName>
        <fullName evidence="3">Uncharacterized protein</fullName>
    </submittedName>
</protein>
<dbReference type="AlphaFoldDB" id="A0A4P9W016"/>
<feature type="non-terminal residue" evidence="3">
    <location>
        <position position="144"/>
    </location>
</feature>
<evidence type="ECO:0000313" key="3">
    <source>
        <dbReference type="EMBL" id="RKO84645.1"/>
    </source>
</evidence>
<accession>A0A4P9W016</accession>
<evidence type="ECO:0000256" key="1">
    <source>
        <dbReference type="SAM" id="MobiDB-lite"/>
    </source>
</evidence>
<feature type="compositionally biased region" description="Polar residues" evidence="1">
    <location>
        <begin position="113"/>
        <end position="137"/>
    </location>
</feature>
<keyword evidence="4" id="KW-1185">Reference proteome</keyword>
<sequence length="144" mass="15004">MKITAILIIPLIAVTALASPFIQDTKAPTHNAMETSPKPDKGPTMKALVKPSTPTGIKDRVPVPPAPPLAKSTHTVTQPSNLPGTAKTKTHPVLPPLHSSSTVVHVSKDNEKSNSTVPTARPSHSTVPTSLSSNVHQSPKLDGG</sequence>
<evidence type="ECO:0000256" key="2">
    <source>
        <dbReference type="SAM" id="SignalP"/>
    </source>
</evidence>
<feature type="signal peptide" evidence="2">
    <location>
        <begin position="1"/>
        <end position="18"/>
    </location>
</feature>
<proteinExistence type="predicted"/>
<evidence type="ECO:0000313" key="4">
    <source>
        <dbReference type="Proteomes" id="UP000269721"/>
    </source>
</evidence>